<organism evidence="1 2">
    <name type="scientific">Kouleothrix aurantiaca</name>
    <dbReference type="NCBI Taxonomy" id="186479"/>
    <lineage>
        <taxon>Bacteria</taxon>
        <taxon>Bacillati</taxon>
        <taxon>Chloroflexota</taxon>
        <taxon>Chloroflexia</taxon>
        <taxon>Chloroflexales</taxon>
        <taxon>Roseiflexineae</taxon>
        <taxon>Roseiflexaceae</taxon>
        <taxon>Kouleothrix</taxon>
    </lineage>
</organism>
<accession>A0A0P9FK73</accession>
<dbReference type="EMBL" id="LJCR01000224">
    <property type="protein sequence ID" value="KPV53585.1"/>
    <property type="molecule type" value="Genomic_DNA"/>
</dbReference>
<sequence>MDNERPHTGRLRSQRAAMVFASLVLLGSLGLCLAGGVALCLRSATLPNIARQLGPVRVVAHETVLPQCAFGMPCAAPLRSFRPAEQRYYVVWLMVRWPGSPPLIHRLLAQPLRS</sequence>
<comment type="caution">
    <text evidence="1">The sequence shown here is derived from an EMBL/GenBank/DDBJ whole genome shotgun (WGS) entry which is preliminary data.</text>
</comment>
<reference evidence="1 2" key="1">
    <citation type="submission" date="2015-09" db="EMBL/GenBank/DDBJ databases">
        <title>Draft genome sequence of Kouleothrix aurantiaca JCM 19913.</title>
        <authorList>
            <person name="Hemp J."/>
        </authorList>
    </citation>
    <scope>NUCLEOTIDE SEQUENCE [LARGE SCALE GENOMIC DNA]</scope>
    <source>
        <strain evidence="1 2">COM-B</strain>
    </source>
</reference>
<dbReference type="AlphaFoldDB" id="A0A0P9FK73"/>
<proteinExistence type="predicted"/>
<protein>
    <submittedName>
        <fullName evidence="1">Uncharacterized protein</fullName>
    </submittedName>
</protein>
<evidence type="ECO:0000313" key="1">
    <source>
        <dbReference type="EMBL" id="KPV53585.1"/>
    </source>
</evidence>
<name>A0A0P9FK73_9CHLR</name>
<evidence type="ECO:0000313" key="2">
    <source>
        <dbReference type="Proteomes" id="UP000050509"/>
    </source>
</evidence>
<gene>
    <name evidence="1" type="ORF">SE17_08805</name>
</gene>
<keyword evidence="2" id="KW-1185">Reference proteome</keyword>
<dbReference type="Proteomes" id="UP000050509">
    <property type="component" value="Unassembled WGS sequence"/>
</dbReference>